<comment type="subcellular location">
    <subcellularLocation>
        <location evidence="1">Nucleus</location>
    </subcellularLocation>
</comment>
<proteinExistence type="inferred from homology"/>
<keyword evidence="4" id="KW-1133">Transmembrane helix</keyword>
<evidence type="ECO:0000256" key="3">
    <source>
        <dbReference type="ARBA" id="ARBA00038401"/>
    </source>
</evidence>
<comment type="similarity">
    <text evidence="3">Belongs to the SAAL1 family.</text>
</comment>
<dbReference type="EMBL" id="LR743591">
    <property type="protein sequence ID" value="CAA2618240.1"/>
    <property type="molecule type" value="Genomic_DNA"/>
</dbReference>
<dbReference type="EMBL" id="CACRZD030000004">
    <property type="protein sequence ID" value="CAA6657957.1"/>
    <property type="molecule type" value="Genomic_DNA"/>
</dbReference>
<dbReference type="AlphaFoldDB" id="A0A7I8IJ96"/>
<reference evidence="5 6" key="1">
    <citation type="submission" date="2019-12" db="EMBL/GenBank/DDBJ databases">
        <authorList>
            <person name="Scholz U."/>
            <person name="Mascher M."/>
            <person name="Fiebig A."/>
        </authorList>
    </citation>
    <scope>NUCLEOTIDE SEQUENCE</scope>
</reference>
<dbReference type="GO" id="GO:0005634">
    <property type="term" value="C:nucleus"/>
    <property type="evidence" value="ECO:0007669"/>
    <property type="project" value="UniProtKB-SubCell"/>
</dbReference>
<dbReference type="SUPFAM" id="SSF48371">
    <property type="entry name" value="ARM repeat"/>
    <property type="match status" value="1"/>
</dbReference>
<dbReference type="Proteomes" id="UP001189122">
    <property type="component" value="Unassembled WGS sequence"/>
</dbReference>
<organism evidence="5">
    <name type="scientific">Spirodela intermedia</name>
    <name type="common">Intermediate duckweed</name>
    <dbReference type="NCBI Taxonomy" id="51605"/>
    <lineage>
        <taxon>Eukaryota</taxon>
        <taxon>Viridiplantae</taxon>
        <taxon>Streptophyta</taxon>
        <taxon>Embryophyta</taxon>
        <taxon>Tracheophyta</taxon>
        <taxon>Spermatophyta</taxon>
        <taxon>Magnoliopsida</taxon>
        <taxon>Liliopsida</taxon>
        <taxon>Araceae</taxon>
        <taxon>Lemnoideae</taxon>
        <taxon>Spirodela</taxon>
    </lineage>
</organism>
<dbReference type="Gene3D" id="1.25.10.10">
    <property type="entry name" value="Leucine-rich Repeat Variant"/>
    <property type="match status" value="1"/>
</dbReference>
<evidence type="ECO:0000256" key="1">
    <source>
        <dbReference type="ARBA" id="ARBA00004123"/>
    </source>
</evidence>
<evidence type="ECO:0000313" key="5">
    <source>
        <dbReference type="EMBL" id="CAA2618240.1"/>
    </source>
</evidence>
<dbReference type="InterPro" id="IPR052464">
    <property type="entry name" value="Synovial_Prolif_Regulator"/>
</dbReference>
<keyword evidence="4" id="KW-0472">Membrane</keyword>
<sequence>MREAEKERMRQQEAAREKKLLRTCHLPRPPRFCLLRLYTSVSIFDFSLLPRHPLSGTSTTVDPSYIISLIRKLLPSNVRPEISSESIHNENTSIEESEVSHPGLCTKDISLSTWGDEMISKIEQLRKIGDSIGVSGHPGPLVVEDVWEDYGCIIWDLAANREHAKFMVDNFLLDVLLMTLSVSKSARVTEICLGIIGNLACHDVLRNAINSTPGLVQTVAEQLTLNDTACLCELCRLLTISLQGEYFMSWVEALSPEYVLQRILWIAENTLNLQLLEKVMELLLAVVSREEVANILLPSLTKLGLSDLFVSLLSCEVSRQRDEHKLERVSVMDLILQSIEVLSTVDHYSQQISSNEQLLKLLSGIVKHPDKDEVGSCCGTSVVIIANILMDVSDLALELFQDIPFFRGLLETLPFVASDPPARGALWSILAQLLLQVKKNTTSPSALQPYSSVLSEKAYLIGDHLDSLSVEDHGEDFNATKLAVSFFGISNKKKKKKKKTLLQENISPISLSYLSINGFLFLIYFLPLTLTDFSADPDRHYLAGIQVIS</sequence>
<dbReference type="PANTHER" id="PTHR23424">
    <property type="entry name" value="SERUM AMYLOID A"/>
    <property type="match status" value="1"/>
</dbReference>
<keyword evidence="4" id="KW-0812">Transmembrane</keyword>
<feature type="transmembrane region" description="Helical" evidence="4">
    <location>
        <begin position="505"/>
        <end position="526"/>
    </location>
</feature>
<gene>
    <name evidence="5" type="ORF">SI7747_04004407</name>
</gene>
<accession>A0A7I8IJ96</accession>
<keyword evidence="2" id="KW-0539">Nucleus</keyword>
<keyword evidence="6" id="KW-1185">Reference proteome</keyword>
<evidence type="ECO:0000313" key="6">
    <source>
        <dbReference type="Proteomes" id="UP001189122"/>
    </source>
</evidence>
<evidence type="ECO:0000256" key="4">
    <source>
        <dbReference type="SAM" id="Phobius"/>
    </source>
</evidence>
<dbReference type="InterPro" id="IPR016024">
    <property type="entry name" value="ARM-type_fold"/>
</dbReference>
<dbReference type="InterPro" id="IPR011989">
    <property type="entry name" value="ARM-like"/>
</dbReference>
<evidence type="ECO:0000256" key="2">
    <source>
        <dbReference type="ARBA" id="ARBA00023242"/>
    </source>
</evidence>
<name>A0A7I8IJ96_SPIIN</name>
<dbReference type="PANTHER" id="PTHR23424:SF23">
    <property type="entry name" value="PROTEIN SAAL1"/>
    <property type="match status" value="1"/>
</dbReference>
<protein>
    <submittedName>
        <fullName evidence="5">Uncharacterized protein</fullName>
    </submittedName>
</protein>